<dbReference type="Pfam" id="PF00005">
    <property type="entry name" value="ABC_tran"/>
    <property type="match status" value="1"/>
</dbReference>
<keyword evidence="4 7" id="KW-0067">ATP-binding</keyword>
<evidence type="ECO:0000313" key="7">
    <source>
        <dbReference type="EMBL" id="MFC7139740.1"/>
    </source>
</evidence>
<dbReference type="PROSITE" id="PS50893">
    <property type="entry name" value="ABC_TRANSPORTER_2"/>
    <property type="match status" value="1"/>
</dbReference>
<dbReference type="Proteomes" id="UP001596432">
    <property type="component" value="Unassembled WGS sequence"/>
</dbReference>
<evidence type="ECO:0000256" key="4">
    <source>
        <dbReference type="ARBA" id="ARBA00022840"/>
    </source>
</evidence>
<protein>
    <submittedName>
        <fullName evidence="7">ABC transporter ATP-binding protein</fullName>
    </submittedName>
</protein>
<dbReference type="AlphaFoldDB" id="A0ABD5XXD5"/>
<evidence type="ECO:0000256" key="3">
    <source>
        <dbReference type="ARBA" id="ARBA00022741"/>
    </source>
</evidence>
<proteinExistence type="inferred from homology"/>
<dbReference type="InterPro" id="IPR003439">
    <property type="entry name" value="ABC_transporter-like_ATP-bd"/>
</dbReference>
<dbReference type="PANTHER" id="PTHR42711:SF5">
    <property type="entry name" value="ABC TRANSPORTER ATP-BINDING PROTEIN NATA"/>
    <property type="match status" value="1"/>
</dbReference>
<feature type="compositionally biased region" description="Basic and acidic residues" evidence="5">
    <location>
        <begin position="219"/>
        <end position="236"/>
    </location>
</feature>
<dbReference type="RefSeq" id="WP_274325317.1">
    <property type="nucleotide sequence ID" value="NZ_CP118158.1"/>
</dbReference>
<evidence type="ECO:0000259" key="6">
    <source>
        <dbReference type="PROSITE" id="PS50893"/>
    </source>
</evidence>
<dbReference type="SUPFAM" id="SSF52540">
    <property type="entry name" value="P-loop containing nucleoside triphosphate hydrolases"/>
    <property type="match status" value="1"/>
</dbReference>
<organism evidence="7 8">
    <name type="scientific">Halosimplex aquaticum</name>
    <dbReference type="NCBI Taxonomy" id="3026162"/>
    <lineage>
        <taxon>Archaea</taxon>
        <taxon>Methanobacteriati</taxon>
        <taxon>Methanobacteriota</taxon>
        <taxon>Stenosarchaea group</taxon>
        <taxon>Halobacteria</taxon>
        <taxon>Halobacteriales</taxon>
        <taxon>Haloarculaceae</taxon>
        <taxon>Halosimplex</taxon>
    </lineage>
</organism>
<gene>
    <name evidence="7" type="ORF">ACFQMA_07795</name>
</gene>
<evidence type="ECO:0000256" key="2">
    <source>
        <dbReference type="ARBA" id="ARBA00022448"/>
    </source>
</evidence>
<reference evidence="7 8" key="1">
    <citation type="journal article" date="2019" name="Int. J. Syst. Evol. Microbiol.">
        <title>The Global Catalogue of Microorganisms (GCM) 10K type strain sequencing project: providing services to taxonomists for standard genome sequencing and annotation.</title>
        <authorList>
            <consortium name="The Broad Institute Genomics Platform"/>
            <consortium name="The Broad Institute Genome Sequencing Center for Infectious Disease"/>
            <person name="Wu L."/>
            <person name="Ma J."/>
        </authorList>
    </citation>
    <scope>NUCLEOTIDE SEQUENCE [LARGE SCALE GENOMIC DNA]</scope>
    <source>
        <strain evidence="7 8">XZYJT29</strain>
    </source>
</reference>
<accession>A0ABD5XXD5</accession>
<keyword evidence="8" id="KW-1185">Reference proteome</keyword>
<feature type="region of interest" description="Disordered" evidence="5">
    <location>
        <begin position="219"/>
        <end position="282"/>
    </location>
</feature>
<feature type="domain" description="ABC transporter" evidence="6">
    <location>
        <begin position="12"/>
        <end position="241"/>
    </location>
</feature>
<name>A0ABD5XXD5_9EURY</name>
<comment type="similarity">
    <text evidence="1">Belongs to the ABC transporter superfamily.</text>
</comment>
<dbReference type="Gene3D" id="3.40.50.300">
    <property type="entry name" value="P-loop containing nucleotide triphosphate hydrolases"/>
    <property type="match status" value="1"/>
</dbReference>
<evidence type="ECO:0000256" key="1">
    <source>
        <dbReference type="ARBA" id="ARBA00005417"/>
    </source>
</evidence>
<dbReference type="EMBL" id="JBHTAS010000001">
    <property type="protein sequence ID" value="MFC7139740.1"/>
    <property type="molecule type" value="Genomic_DNA"/>
</dbReference>
<dbReference type="InterPro" id="IPR050763">
    <property type="entry name" value="ABC_transporter_ATP-binding"/>
</dbReference>
<dbReference type="GeneID" id="78820002"/>
<evidence type="ECO:0000313" key="8">
    <source>
        <dbReference type="Proteomes" id="UP001596432"/>
    </source>
</evidence>
<comment type="caution">
    <text evidence="7">The sequence shown here is derived from an EMBL/GenBank/DDBJ whole genome shotgun (WGS) entry which is preliminary data.</text>
</comment>
<dbReference type="InterPro" id="IPR003593">
    <property type="entry name" value="AAA+_ATPase"/>
</dbReference>
<dbReference type="GO" id="GO:0005524">
    <property type="term" value="F:ATP binding"/>
    <property type="evidence" value="ECO:0007669"/>
    <property type="project" value="UniProtKB-KW"/>
</dbReference>
<keyword evidence="3" id="KW-0547">Nucleotide-binding</keyword>
<sequence>MVPDDRLDGPAIETTDLTKRFGDVLAVDGLDLSIPRGDVYGFLGPNGSGKTTTMRMLTTLTRPTSGSARVMGVDVTDRRELISVVGYLPEEPPLFDELTAREQLRHVAALHDLPRERARERIDRYLDRFSLAGEADRRLEGFSTGMRKKVGLIATVLHDPPVLFLDEPTSGLDPRAARTVKDLIAELSGGETTVFLSTHILPVVDELADTVGVLHRGDLVAEGPPDRLKQRAERGEAGSLEDVFLEVTTDHAGEASAAAGESSAAGTSGPTGSDTSEADAQR</sequence>
<evidence type="ECO:0000256" key="5">
    <source>
        <dbReference type="SAM" id="MobiDB-lite"/>
    </source>
</evidence>
<keyword evidence="2" id="KW-0813">Transport</keyword>
<dbReference type="PANTHER" id="PTHR42711">
    <property type="entry name" value="ABC TRANSPORTER ATP-BINDING PROTEIN"/>
    <property type="match status" value="1"/>
</dbReference>
<dbReference type="SMART" id="SM00382">
    <property type="entry name" value="AAA"/>
    <property type="match status" value="1"/>
</dbReference>
<feature type="compositionally biased region" description="Low complexity" evidence="5">
    <location>
        <begin position="254"/>
        <end position="275"/>
    </location>
</feature>
<dbReference type="InterPro" id="IPR027417">
    <property type="entry name" value="P-loop_NTPase"/>
</dbReference>